<comment type="caution">
    <text evidence="2">The sequence shown here is derived from an EMBL/GenBank/DDBJ whole genome shotgun (WGS) entry which is preliminary data.</text>
</comment>
<sequence length="166" mass="19346">MTERRTMVRKTDSHPQTPNYGRESVDNSEIQEICEVEHEEELDDSGEFESLMGSDEQLHESYSKYNPKTNNKNPDLKLGLVFSSKDEAKIAIESHCLRRGMQNDHSWKVKSYNPVHNKYSWAYNNKNLNPIWIGKTFMKKFKDNPKLGVNEFKSELCTILKTNVSK</sequence>
<reference evidence="2" key="2">
    <citation type="journal article" date="2024" name="Plant">
        <title>Genomic evolution and insights into agronomic trait innovations of Sesamum species.</title>
        <authorList>
            <person name="Miao H."/>
            <person name="Wang L."/>
            <person name="Qu L."/>
            <person name="Liu H."/>
            <person name="Sun Y."/>
            <person name="Le M."/>
            <person name="Wang Q."/>
            <person name="Wei S."/>
            <person name="Zheng Y."/>
            <person name="Lin W."/>
            <person name="Duan Y."/>
            <person name="Cao H."/>
            <person name="Xiong S."/>
            <person name="Wang X."/>
            <person name="Wei L."/>
            <person name="Li C."/>
            <person name="Ma Q."/>
            <person name="Ju M."/>
            <person name="Zhao R."/>
            <person name="Li G."/>
            <person name="Mu C."/>
            <person name="Tian Q."/>
            <person name="Mei H."/>
            <person name="Zhang T."/>
            <person name="Gao T."/>
            <person name="Zhang H."/>
        </authorList>
    </citation>
    <scope>NUCLEOTIDE SEQUENCE</scope>
    <source>
        <strain evidence="2">3651</strain>
    </source>
</reference>
<dbReference type="EMBL" id="JACGWO010000012">
    <property type="protein sequence ID" value="KAK4413638.1"/>
    <property type="molecule type" value="Genomic_DNA"/>
</dbReference>
<accession>A0AAE1XLK7</accession>
<feature type="compositionally biased region" description="Basic and acidic residues" evidence="1">
    <location>
        <begin position="1"/>
        <end position="13"/>
    </location>
</feature>
<name>A0AAE1XLK7_9LAMI</name>
<dbReference type="AlphaFoldDB" id="A0AAE1XLK7"/>
<keyword evidence="3" id="KW-1185">Reference proteome</keyword>
<dbReference type="Proteomes" id="UP001293254">
    <property type="component" value="Unassembled WGS sequence"/>
</dbReference>
<feature type="region of interest" description="Disordered" evidence="1">
    <location>
        <begin position="1"/>
        <end position="28"/>
    </location>
</feature>
<evidence type="ECO:0000256" key="1">
    <source>
        <dbReference type="SAM" id="MobiDB-lite"/>
    </source>
</evidence>
<reference evidence="2" key="1">
    <citation type="submission" date="2020-06" db="EMBL/GenBank/DDBJ databases">
        <authorList>
            <person name="Li T."/>
            <person name="Hu X."/>
            <person name="Zhang T."/>
            <person name="Song X."/>
            <person name="Zhang H."/>
            <person name="Dai N."/>
            <person name="Sheng W."/>
            <person name="Hou X."/>
            <person name="Wei L."/>
        </authorList>
    </citation>
    <scope>NUCLEOTIDE SEQUENCE</scope>
    <source>
        <strain evidence="2">3651</strain>
        <tissue evidence="2">Leaf</tissue>
    </source>
</reference>
<proteinExistence type="predicted"/>
<protein>
    <submittedName>
        <fullName evidence="2">Uncharacterized protein</fullName>
    </submittedName>
</protein>
<gene>
    <name evidence="2" type="ORF">Salat_2776600</name>
</gene>
<organism evidence="2 3">
    <name type="scientific">Sesamum alatum</name>
    <dbReference type="NCBI Taxonomy" id="300844"/>
    <lineage>
        <taxon>Eukaryota</taxon>
        <taxon>Viridiplantae</taxon>
        <taxon>Streptophyta</taxon>
        <taxon>Embryophyta</taxon>
        <taxon>Tracheophyta</taxon>
        <taxon>Spermatophyta</taxon>
        <taxon>Magnoliopsida</taxon>
        <taxon>eudicotyledons</taxon>
        <taxon>Gunneridae</taxon>
        <taxon>Pentapetalae</taxon>
        <taxon>asterids</taxon>
        <taxon>lamiids</taxon>
        <taxon>Lamiales</taxon>
        <taxon>Pedaliaceae</taxon>
        <taxon>Sesamum</taxon>
    </lineage>
</organism>
<evidence type="ECO:0000313" key="2">
    <source>
        <dbReference type="EMBL" id="KAK4413638.1"/>
    </source>
</evidence>
<evidence type="ECO:0000313" key="3">
    <source>
        <dbReference type="Proteomes" id="UP001293254"/>
    </source>
</evidence>